<sequence length="59" mass="6805">IASGTYHIQASNDVGFSVSRKLIVVLALNRVRCPYSCNTFLPVNYSQVTRDRRQTERRF</sequence>
<feature type="non-terminal residue" evidence="1">
    <location>
        <position position="1"/>
    </location>
</feature>
<dbReference type="AlphaFoldDB" id="A0A0C9WGN2"/>
<evidence type="ECO:0000313" key="1">
    <source>
        <dbReference type="EMBL" id="KIJ89739.1"/>
    </source>
</evidence>
<feature type="non-terminal residue" evidence="1">
    <location>
        <position position="59"/>
    </location>
</feature>
<organism evidence="1 2">
    <name type="scientific">Laccaria amethystina LaAM-08-1</name>
    <dbReference type="NCBI Taxonomy" id="1095629"/>
    <lineage>
        <taxon>Eukaryota</taxon>
        <taxon>Fungi</taxon>
        <taxon>Dikarya</taxon>
        <taxon>Basidiomycota</taxon>
        <taxon>Agaricomycotina</taxon>
        <taxon>Agaricomycetes</taxon>
        <taxon>Agaricomycetidae</taxon>
        <taxon>Agaricales</taxon>
        <taxon>Agaricineae</taxon>
        <taxon>Hydnangiaceae</taxon>
        <taxon>Laccaria</taxon>
    </lineage>
</organism>
<dbReference type="EMBL" id="KN839462">
    <property type="protein sequence ID" value="KIJ89739.1"/>
    <property type="molecule type" value="Genomic_DNA"/>
</dbReference>
<dbReference type="Proteomes" id="UP000054477">
    <property type="component" value="Unassembled WGS sequence"/>
</dbReference>
<reference evidence="1 2" key="1">
    <citation type="submission" date="2014-04" db="EMBL/GenBank/DDBJ databases">
        <authorList>
            <consortium name="DOE Joint Genome Institute"/>
            <person name="Kuo A."/>
            <person name="Kohler A."/>
            <person name="Nagy L.G."/>
            <person name="Floudas D."/>
            <person name="Copeland A."/>
            <person name="Barry K.W."/>
            <person name="Cichocki N."/>
            <person name="Veneault-Fourrey C."/>
            <person name="LaButti K."/>
            <person name="Lindquist E.A."/>
            <person name="Lipzen A."/>
            <person name="Lundell T."/>
            <person name="Morin E."/>
            <person name="Murat C."/>
            <person name="Sun H."/>
            <person name="Tunlid A."/>
            <person name="Henrissat B."/>
            <person name="Grigoriev I.V."/>
            <person name="Hibbett D.S."/>
            <person name="Martin F."/>
            <person name="Nordberg H.P."/>
            <person name="Cantor M.N."/>
            <person name="Hua S.X."/>
        </authorList>
    </citation>
    <scope>NUCLEOTIDE SEQUENCE [LARGE SCALE GENOMIC DNA]</scope>
    <source>
        <strain evidence="1 2">LaAM-08-1</strain>
    </source>
</reference>
<proteinExistence type="predicted"/>
<reference evidence="2" key="2">
    <citation type="submission" date="2015-01" db="EMBL/GenBank/DDBJ databases">
        <title>Evolutionary Origins and Diversification of the Mycorrhizal Mutualists.</title>
        <authorList>
            <consortium name="DOE Joint Genome Institute"/>
            <consortium name="Mycorrhizal Genomics Consortium"/>
            <person name="Kohler A."/>
            <person name="Kuo A."/>
            <person name="Nagy L.G."/>
            <person name="Floudas D."/>
            <person name="Copeland A."/>
            <person name="Barry K.W."/>
            <person name="Cichocki N."/>
            <person name="Veneault-Fourrey C."/>
            <person name="LaButti K."/>
            <person name="Lindquist E.A."/>
            <person name="Lipzen A."/>
            <person name="Lundell T."/>
            <person name="Morin E."/>
            <person name="Murat C."/>
            <person name="Riley R."/>
            <person name="Ohm R."/>
            <person name="Sun H."/>
            <person name="Tunlid A."/>
            <person name="Henrissat B."/>
            <person name="Grigoriev I.V."/>
            <person name="Hibbett D.S."/>
            <person name="Martin F."/>
        </authorList>
    </citation>
    <scope>NUCLEOTIDE SEQUENCE [LARGE SCALE GENOMIC DNA]</scope>
    <source>
        <strain evidence="2">LaAM-08-1</strain>
    </source>
</reference>
<dbReference type="HOGENOM" id="CLU_122669_1_0_1"/>
<keyword evidence="2" id="KW-1185">Reference proteome</keyword>
<gene>
    <name evidence="1" type="ORF">K443DRAFT_687164</name>
</gene>
<accession>A0A0C9WGN2</accession>
<protein>
    <submittedName>
        <fullName evidence="1">Uncharacterized protein</fullName>
    </submittedName>
</protein>
<name>A0A0C9WGN2_9AGAR</name>
<evidence type="ECO:0000313" key="2">
    <source>
        <dbReference type="Proteomes" id="UP000054477"/>
    </source>
</evidence>
<dbReference type="OrthoDB" id="3107436at2759"/>